<organism evidence="1 2">
    <name type="scientific">Prorocentrum cordatum</name>
    <dbReference type="NCBI Taxonomy" id="2364126"/>
    <lineage>
        <taxon>Eukaryota</taxon>
        <taxon>Sar</taxon>
        <taxon>Alveolata</taxon>
        <taxon>Dinophyceae</taxon>
        <taxon>Prorocentrales</taxon>
        <taxon>Prorocentraceae</taxon>
        <taxon>Prorocentrum</taxon>
    </lineage>
</organism>
<gene>
    <name evidence="1" type="ORF">PCOR1329_LOCUS1981</name>
</gene>
<sequence length="578" mass="61002">MVAFRLIASNLPSVRTTVDGIELTVTKVSVSDAIDGRIPLRDVSAATGVGMSLPASLLDAIGVERALVLVASLPASAAPAGAPVTQVEGAVSISLKSVEDGLALSVTGLPDPIVIDLLNESDGLACAYFDRAALEWSSEGMATTRRADGALRCATARFTVFGAMLKGILSSLERSQASLLSAESYAELWTGDWSGSAGSVLLRGVMLLSRARATSGASGRAAGARRGPVACPTTRANGCRAETGAPRVALLGAERASATKVLRVFFCLEGPSRSAVGTEDLAAAGAPRAAPPRADRACVAEALREQFCEKWSDGSVATVGATRLQLHRQGPAVGQLQSARQAVQQGAKAYCEELLQGAFLEVVSIVAKCVDGARQAVEVFVIFARELLRGNFSLEDLAEMLAERNATNQVFASRLVHPGDVDFLLSPEGVALRAFAGLAAEGGVAKAERRRDVLSEVVGRARAARESSPRRRRSRCHAARALMLSFLINCPVGAGRLLFSLLRALAVTGPALRARRRARRRVRGCKGGILRLLARAGSLGKGVGRLAPRTREKLRSAWVEFAIRLAERFRNISPRRDI</sequence>
<evidence type="ECO:0000313" key="2">
    <source>
        <dbReference type="Proteomes" id="UP001189429"/>
    </source>
</evidence>
<keyword evidence="2" id="KW-1185">Reference proteome</keyword>
<protein>
    <submittedName>
        <fullName evidence="1">Uncharacterized protein</fullName>
    </submittedName>
</protein>
<reference evidence="1" key="1">
    <citation type="submission" date="2023-10" db="EMBL/GenBank/DDBJ databases">
        <authorList>
            <person name="Chen Y."/>
            <person name="Shah S."/>
            <person name="Dougan E. K."/>
            <person name="Thang M."/>
            <person name="Chan C."/>
        </authorList>
    </citation>
    <scope>NUCLEOTIDE SEQUENCE [LARGE SCALE GENOMIC DNA]</scope>
</reference>
<name>A0ABN9PD50_9DINO</name>
<dbReference type="Proteomes" id="UP001189429">
    <property type="component" value="Unassembled WGS sequence"/>
</dbReference>
<proteinExistence type="predicted"/>
<evidence type="ECO:0000313" key="1">
    <source>
        <dbReference type="EMBL" id="CAK0790787.1"/>
    </source>
</evidence>
<accession>A0ABN9PD50</accession>
<dbReference type="EMBL" id="CAUYUJ010000483">
    <property type="protein sequence ID" value="CAK0790787.1"/>
    <property type="molecule type" value="Genomic_DNA"/>
</dbReference>
<comment type="caution">
    <text evidence="1">The sequence shown here is derived from an EMBL/GenBank/DDBJ whole genome shotgun (WGS) entry which is preliminary data.</text>
</comment>